<gene>
    <name evidence="1" type="ORF">T459_25731</name>
</gene>
<organism evidence="1 2">
    <name type="scientific">Capsicum annuum</name>
    <name type="common">Capsicum pepper</name>
    <dbReference type="NCBI Taxonomy" id="4072"/>
    <lineage>
        <taxon>Eukaryota</taxon>
        <taxon>Viridiplantae</taxon>
        <taxon>Streptophyta</taxon>
        <taxon>Embryophyta</taxon>
        <taxon>Tracheophyta</taxon>
        <taxon>Spermatophyta</taxon>
        <taxon>Magnoliopsida</taxon>
        <taxon>eudicotyledons</taxon>
        <taxon>Gunneridae</taxon>
        <taxon>Pentapetalae</taxon>
        <taxon>asterids</taxon>
        <taxon>lamiids</taxon>
        <taxon>Solanales</taxon>
        <taxon>Solanaceae</taxon>
        <taxon>Solanoideae</taxon>
        <taxon>Capsiceae</taxon>
        <taxon>Capsicum</taxon>
    </lineage>
</organism>
<dbReference type="InterPro" id="IPR032675">
    <property type="entry name" value="LRR_dom_sf"/>
</dbReference>
<name>A0A2G2YLK0_CAPAN</name>
<sequence>MFHKLKYLILVGLRISKWDALEESFPQLETLVIKECYKVEETLLSFVDIPTLKHIKLINCNDKSLEALSCEN</sequence>
<dbReference type="PANTHER" id="PTHR15140">
    <property type="entry name" value="TUBULIN-SPECIFIC CHAPERONE E"/>
    <property type="match status" value="1"/>
</dbReference>
<proteinExistence type="predicted"/>
<reference evidence="1 2" key="1">
    <citation type="journal article" date="2014" name="Nat. Genet.">
        <title>Genome sequence of the hot pepper provides insights into the evolution of pungency in Capsicum species.</title>
        <authorList>
            <person name="Kim S."/>
            <person name="Park M."/>
            <person name="Yeom S.I."/>
            <person name="Kim Y.M."/>
            <person name="Lee J.M."/>
            <person name="Lee H.A."/>
            <person name="Seo E."/>
            <person name="Choi J."/>
            <person name="Cheong K."/>
            <person name="Kim K.T."/>
            <person name="Jung K."/>
            <person name="Lee G.W."/>
            <person name="Oh S.K."/>
            <person name="Bae C."/>
            <person name="Kim S.B."/>
            <person name="Lee H.Y."/>
            <person name="Kim S.Y."/>
            <person name="Kim M.S."/>
            <person name="Kang B.C."/>
            <person name="Jo Y.D."/>
            <person name="Yang H.B."/>
            <person name="Jeong H.J."/>
            <person name="Kang W.H."/>
            <person name="Kwon J.K."/>
            <person name="Shin C."/>
            <person name="Lim J.Y."/>
            <person name="Park J.H."/>
            <person name="Huh J.H."/>
            <person name="Kim J.S."/>
            <person name="Kim B.D."/>
            <person name="Cohen O."/>
            <person name="Paran I."/>
            <person name="Suh M.C."/>
            <person name="Lee S.B."/>
            <person name="Kim Y.K."/>
            <person name="Shin Y."/>
            <person name="Noh S.J."/>
            <person name="Park J."/>
            <person name="Seo Y.S."/>
            <person name="Kwon S.Y."/>
            <person name="Kim H.A."/>
            <person name="Park J.M."/>
            <person name="Kim H.J."/>
            <person name="Choi S.B."/>
            <person name="Bosland P.W."/>
            <person name="Reeves G."/>
            <person name="Jo S.H."/>
            <person name="Lee B.W."/>
            <person name="Cho H.T."/>
            <person name="Choi H.S."/>
            <person name="Lee M.S."/>
            <person name="Yu Y."/>
            <person name="Do Choi Y."/>
            <person name="Park B.S."/>
            <person name="van Deynze A."/>
            <person name="Ashrafi H."/>
            <person name="Hill T."/>
            <person name="Kim W.T."/>
            <person name="Pai H.S."/>
            <person name="Ahn H.K."/>
            <person name="Yeam I."/>
            <person name="Giovannoni J.J."/>
            <person name="Rose J.K."/>
            <person name="Sorensen I."/>
            <person name="Lee S.J."/>
            <person name="Kim R.W."/>
            <person name="Choi I.Y."/>
            <person name="Choi B.S."/>
            <person name="Lim J.S."/>
            <person name="Lee Y.H."/>
            <person name="Choi D."/>
        </authorList>
    </citation>
    <scope>NUCLEOTIDE SEQUENCE [LARGE SCALE GENOMIC DNA]</scope>
    <source>
        <strain evidence="2">cv. CM334</strain>
    </source>
</reference>
<protein>
    <submittedName>
        <fullName evidence="1">Uncharacterized protein</fullName>
    </submittedName>
</protein>
<dbReference type="AlphaFoldDB" id="A0A2G2YLK0"/>
<accession>A0A2G2YLK0</accession>
<dbReference type="Gene3D" id="3.80.10.10">
    <property type="entry name" value="Ribonuclease Inhibitor"/>
    <property type="match status" value="1"/>
</dbReference>
<comment type="caution">
    <text evidence="1">The sequence shown here is derived from an EMBL/GenBank/DDBJ whole genome shotgun (WGS) entry which is preliminary data.</text>
</comment>
<dbReference type="Proteomes" id="UP000222542">
    <property type="component" value="Unassembled WGS sequence"/>
</dbReference>
<dbReference type="Gramene" id="PHT70627">
    <property type="protein sequence ID" value="PHT70627"/>
    <property type="gene ID" value="T459_25731"/>
</dbReference>
<evidence type="ECO:0000313" key="2">
    <source>
        <dbReference type="Proteomes" id="UP000222542"/>
    </source>
</evidence>
<dbReference type="SUPFAM" id="SSF52047">
    <property type="entry name" value="RNI-like"/>
    <property type="match status" value="1"/>
</dbReference>
<dbReference type="PANTHER" id="PTHR15140:SF44">
    <property type="entry name" value="LATE BLIGHT RESISTANCE PROTEIN HOMOLOG R1B-23 ISOFORM X1"/>
    <property type="match status" value="1"/>
</dbReference>
<evidence type="ECO:0000313" key="1">
    <source>
        <dbReference type="EMBL" id="PHT70627.1"/>
    </source>
</evidence>
<dbReference type="EMBL" id="AYRZ02000010">
    <property type="protein sequence ID" value="PHT70627.1"/>
    <property type="molecule type" value="Genomic_DNA"/>
</dbReference>
<reference evidence="1 2" key="2">
    <citation type="journal article" date="2017" name="Genome Biol.">
        <title>New reference genome sequences of hot pepper reveal the massive evolution of plant disease-resistance genes by retroduplication.</title>
        <authorList>
            <person name="Kim S."/>
            <person name="Park J."/>
            <person name="Yeom S.I."/>
            <person name="Kim Y.M."/>
            <person name="Seo E."/>
            <person name="Kim K.T."/>
            <person name="Kim M.S."/>
            <person name="Lee J.M."/>
            <person name="Cheong K."/>
            <person name="Shin H.S."/>
            <person name="Kim S.B."/>
            <person name="Han K."/>
            <person name="Lee J."/>
            <person name="Park M."/>
            <person name="Lee H.A."/>
            <person name="Lee H.Y."/>
            <person name="Lee Y."/>
            <person name="Oh S."/>
            <person name="Lee J.H."/>
            <person name="Choi E."/>
            <person name="Choi E."/>
            <person name="Lee S.E."/>
            <person name="Jeon J."/>
            <person name="Kim H."/>
            <person name="Choi G."/>
            <person name="Song H."/>
            <person name="Lee J."/>
            <person name="Lee S.C."/>
            <person name="Kwon J.K."/>
            <person name="Lee H.Y."/>
            <person name="Koo N."/>
            <person name="Hong Y."/>
            <person name="Kim R.W."/>
            <person name="Kang W.H."/>
            <person name="Huh J.H."/>
            <person name="Kang B.C."/>
            <person name="Yang T.J."/>
            <person name="Lee Y.H."/>
            <person name="Bennetzen J.L."/>
            <person name="Choi D."/>
        </authorList>
    </citation>
    <scope>NUCLEOTIDE SEQUENCE [LARGE SCALE GENOMIC DNA]</scope>
    <source>
        <strain evidence="2">cv. CM334</strain>
    </source>
</reference>
<keyword evidence="2" id="KW-1185">Reference proteome</keyword>